<dbReference type="RefSeq" id="WP_129458631.1">
    <property type="nucleotide sequence ID" value="NZ_PPCV01000004.1"/>
</dbReference>
<dbReference type="InterPro" id="IPR037171">
    <property type="entry name" value="NagB/RpiA_transferase-like"/>
</dbReference>
<keyword evidence="7" id="KW-0378">Hydrolase</keyword>
<name>A0A4Q2EGK2_9ACTN</name>
<dbReference type="AlphaFoldDB" id="A0A4Q2EGK2"/>
<evidence type="ECO:0000256" key="4">
    <source>
        <dbReference type="ARBA" id="ARBA00010662"/>
    </source>
</evidence>
<evidence type="ECO:0000256" key="5">
    <source>
        <dbReference type="ARBA" id="ARBA00013198"/>
    </source>
</evidence>
<organism evidence="9 10">
    <name type="scientific">Propioniciclava flava</name>
    <dbReference type="NCBI Taxonomy" id="2072026"/>
    <lineage>
        <taxon>Bacteria</taxon>
        <taxon>Bacillati</taxon>
        <taxon>Actinomycetota</taxon>
        <taxon>Actinomycetes</taxon>
        <taxon>Propionibacteriales</taxon>
        <taxon>Propionibacteriaceae</taxon>
        <taxon>Propioniciclava</taxon>
    </lineage>
</organism>
<sequence>MEQVWRYATSADLTDATAERLMRHLVGLQATQDEPVRLCLTGGRIANRIYEVFADLADDFGLDQARVEIWWGDERFVPTEDPTRHAGHTLAILARKLPMIASMTHPMPAADGIADSDASAAAYAKELGDTVFDVTLLGMGVDGHVASIFPDHPSFALQGHSVIGVNDAPLGPPSRISLTVETLNRSREVWYLVAGEEKAVAVEASVAGDPAIPAGVVRGRDATLWLVDRAAAGLLPYHSCSF</sequence>
<evidence type="ECO:0000259" key="8">
    <source>
        <dbReference type="Pfam" id="PF01182"/>
    </source>
</evidence>
<dbReference type="Pfam" id="PF01182">
    <property type="entry name" value="Glucosamine_iso"/>
    <property type="match status" value="1"/>
</dbReference>
<comment type="pathway">
    <text evidence="3 7">Carbohydrate degradation; pentose phosphate pathway; D-ribulose 5-phosphate from D-glucose 6-phosphate (oxidative stage): step 2/3.</text>
</comment>
<dbReference type="EMBL" id="PPCV01000004">
    <property type="protein sequence ID" value="RXW32409.1"/>
    <property type="molecule type" value="Genomic_DNA"/>
</dbReference>
<comment type="similarity">
    <text evidence="4 7">Belongs to the glucosamine/galactosamine-6-phosphate isomerase family. 6-phosphogluconolactonase subfamily.</text>
</comment>
<dbReference type="InterPro" id="IPR005900">
    <property type="entry name" value="6-phosphogluconolactonase_DevB"/>
</dbReference>
<reference evidence="9 10" key="1">
    <citation type="submission" date="2018-01" db="EMBL/GenBank/DDBJ databases">
        <title>Lactibacter flavus gen. nov., sp. nov., a novel bacterium of the family Propionibacteriaceae isolated from raw milk and dairy products.</title>
        <authorList>
            <person name="Wenning M."/>
            <person name="Breitenwieser F."/>
            <person name="Huptas C."/>
            <person name="von Neubeck M."/>
            <person name="Busse H.-J."/>
            <person name="Scherer S."/>
        </authorList>
    </citation>
    <scope>NUCLEOTIDE SEQUENCE [LARGE SCALE GENOMIC DNA]</scope>
    <source>
        <strain evidence="9 10">VG341</strain>
    </source>
</reference>
<protein>
    <recommendedName>
        <fullName evidence="6 7">6-phosphogluconolactonase</fullName>
        <shortName evidence="7">6PGL</shortName>
        <ecNumber evidence="5 7">3.1.1.31</ecNumber>
    </recommendedName>
</protein>
<comment type="function">
    <text evidence="2 7">Hydrolysis of 6-phosphogluconolactone to 6-phosphogluconate.</text>
</comment>
<evidence type="ECO:0000256" key="2">
    <source>
        <dbReference type="ARBA" id="ARBA00002681"/>
    </source>
</evidence>
<dbReference type="NCBIfam" id="TIGR01198">
    <property type="entry name" value="pgl"/>
    <property type="match status" value="1"/>
</dbReference>
<evidence type="ECO:0000256" key="3">
    <source>
        <dbReference type="ARBA" id="ARBA00004961"/>
    </source>
</evidence>
<dbReference type="InterPro" id="IPR039104">
    <property type="entry name" value="6PGL"/>
</dbReference>
<evidence type="ECO:0000256" key="1">
    <source>
        <dbReference type="ARBA" id="ARBA00000832"/>
    </source>
</evidence>
<dbReference type="Gene3D" id="3.40.50.1360">
    <property type="match status" value="1"/>
</dbReference>
<dbReference type="GO" id="GO:0005975">
    <property type="term" value="P:carbohydrate metabolic process"/>
    <property type="evidence" value="ECO:0007669"/>
    <property type="project" value="UniProtKB-UniRule"/>
</dbReference>
<evidence type="ECO:0000313" key="9">
    <source>
        <dbReference type="EMBL" id="RXW32409.1"/>
    </source>
</evidence>
<evidence type="ECO:0000256" key="6">
    <source>
        <dbReference type="ARBA" id="ARBA00020337"/>
    </source>
</evidence>
<dbReference type="SUPFAM" id="SSF100950">
    <property type="entry name" value="NagB/RpiA/CoA transferase-like"/>
    <property type="match status" value="1"/>
</dbReference>
<dbReference type="CDD" id="cd01400">
    <property type="entry name" value="6PGL"/>
    <property type="match status" value="1"/>
</dbReference>
<proteinExistence type="inferred from homology"/>
<dbReference type="GO" id="GO:0017057">
    <property type="term" value="F:6-phosphogluconolactonase activity"/>
    <property type="evidence" value="ECO:0007669"/>
    <property type="project" value="UniProtKB-UniRule"/>
</dbReference>
<dbReference type="PANTHER" id="PTHR11054:SF0">
    <property type="entry name" value="6-PHOSPHOGLUCONOLACTONASE"/>
    <property type="match status" value="1"/>
</dbReference>
<dbReference type="GO" id="GO:0006098">
    <property type="term" value="P:pentose-phosphate shunt"/>
    <property type="evidence" value="ECO:0007669"/>
    <property type="project" value="UniProtKB-UniPathway"/>
</dbReference>
<comment type="catalytic activity">
    <reaction evidence="1 7">
        <text>6-phospho-D-glucono-1,5-lactone + H2O = 6-phospho-D-gluconate + H(+)</text>
        <dbReference type="Rhea" id="RHEA:12556"/>
        <dbReference type="ChEBI" id="CHEBI:15377"/>
        <dbReference type="ChEBI" id="CHEBI:15378"/>
        <dbReference type="ChEBI" id="CHEBI:57955"/>
        <dbReference type="ChEBI" id="CHEBI:58759"/>
        <dbReference type="EC" id="3.1.1.31"/>
    </reaction>
</comment>
<comment type="caution">
    <text evidence="9">The sequence shown here is derived from an EMBL/GenBank/DDBJ whole genome shotgun (WGS) entry which is preliminary data.</text>
</comment>
<accession>A0A4Q2EGK2</accession>
<feature type="domain" description="Glucosamine/galactosamine-6-phosphate isomerase" evidence="8">
    <location>
        <begin position="9"/>
        <end position="225"/>
    </location>
</feature>
<evidence type="ECO:0000256" key="7">
    <source>
        <dbReference type="RuleBase" id="RU365095"/>
    </source>
</evidence>
<dbReference type="PANTHER" id="PTHR11054">
    <property type="entry name" value="6-PHOSPHOGLUCONOLACTONASE"/>
    <property type="match status" value="1"/>
</dbReference>
<dbReference type="EC" id="3.1.1.31" evidence="5 7"/>
<gene>
    <name evidence="7 9" type="primary">pgl</name>
    <name evidence="9" type="ORF">C1706_07660</name>
</gene>
<dbReference type="UniPathway" id="UPA00115">
    <property type="reaction ID" value="UER00409"/>
</dbReference>
<keyword evidence="10" id="KW-1185">Reference proteome</keyword>
<dbReference type="Proteomes" id="UP000290624">
    <property type="component" value="Unassembled WGS sequence"/>
</dbReference>
<dbReference type="OrthoDB" id="9810967at2"/>
<dbReference type="InterPro" id="IPR006148">
    <property type="entry name" value="Glc/Gal-6P_isomerase"/>
</dbReference>
<evidence type="ECO:0000313" key="10">
    <source>
        <dbReference type="Proteomes" id="UP000290624"/>
    </source>
</evidence>